<protein>
    <submittedName>
        <fullName evidence="2">Uncharacterized protein</fullName>
    </submittedName>
</protein>
<organism evidence="2">
    <name type="scientific">Arundo donax</name>
    <name type="common">Giant reed</name>
    <name type="synonym">Donax arundinaceus</name>
    <dbReference type="NCBI Taxonomy" id="35708"/>
    <lineage>
        <taxon>Eukaryota</taxon>
        <taxon>Viridiplantae</taxon>
        <taxon>Streptophyta</taxon>
        <taxon>Embryophyta</taxon>
        <taxon>Tracheophyta</taxon>
        <taxon>Spermatophyta</taxon>
        <taxon>Magnoliopsida</taxon>
        <taxon>Liliopsida</taxon>
        <taxon>Poales</taxon>
        <taxon>Poaceae</taxon>
        <taxon>PACMAD clade</taxon>
        <taxon>Arundinoideae</taxon>
        <taxon>Arundineae</taxon>
        <taxon>Arundo</taxon>
    </lineage>
</organism>
<evidence type="ECO:0000256" key="1">
    <source>
        <dbReference type="SAM" id="MobiDB-lite"/>
    </source>
</evidence>
<evidence type="ECO:0000313" key="2">
    <source>
        <dbReference type="EMBL" id="JAD45208.1"/>
    </source>
</evidence>
<proteinExistence type="predicted"/>
<reference evidence="2" key="2">
    <citation type="journal article" date="2015" name="Data Brief">
        <title>Shoot transcriptome of the giant reed, Arundo donax.</title>
        <authorList>
            <person name="Barrero R.A."/>
            <person name="Guerrero F.D."/>
            <person name="Moolhuijzen P."/>
            <person name="Goolsby J.A."/>
            <person name="Tidwell J."/>
            <person name="Bellgard S.E."/>
            <person name="Bellgard M.I."/>
        </authorList>
    </citation>
    <scope>NUCLEOTIDE SEQUENCE</scope>
    <source>
        <tissue evidence="2">Shoot tissue taken approximately 20 cm above the soil surface</tissue>
    </source>
</reference>
<accession>A0A0A9A5L8</accession>
<dbReference type="AlphaFoldDB" id="A0A0A9A5L8"/>
<dbReference type="EMBL" id="GBRH01252687">
    <property type="protein sequence ID" value="JAD45208.1"/>
    <property type="molecule type" value="Transcribed_RNA"/>
</dbReference>
<name>A0A0A9A5L8_ARUDO</name>
<feature type="region of interest" description="Disordered" evidence="1">
    <location>
        <begin position="1"/>
        <end position="22"/>
    </location>
</feature>
<sequence length="22" mass="2227">MLAVDAGVSMSNGSVGFSRLEV</sequence>
<reference evidence="2" key="1">
    <citation type="submission" date="2014-09" db="EMBL/GenBank/DDBJ databases">
        <authorList>
            <person name="Magalhaes I.L.F."/>
            <person name="Oliveira U."/>
            <person name="Santos F.R."/>
            <person name="Vidigal T.H.D.A."/>
            <person name="Brescovit A.D."/>
            <person name="Santos A.J."/>
        </authorList>
    </citation>
    <scope>NUCLEOTIDE SEQUENCE</scope>
    <source>
        <tissue evidence="2">Shoot tissue taken approximately 20 cm above the soil surface</tissue>
    </source>
</reference>